<keyword evidence="3" id="KW-1185">Reference proteome</keyword>
<dbReference type="AlphaFoldDB" id="A0AAV8YI78"/>
<feature type="signal peptide" evidence="1">
    <location>
        <begin position="1"/>
        <end position="19"/>
    </location>
</feature>
<evidence type="ECO:0000256" key="1">
    <source>
        <dbReference type="SAM" id="SignalP"/>
    </source>
</evidence>
<dbReference type="EMBL" id="JAPWTK010000089">
    <property type="protein sequence ID" value="KAJ8951114.1"/>
    <property type="molecule type" value="Genomic_DNA"/>
</dbReference>
<accession>A0AAV8YI78</accession>
<evidence type="ECO:0000313" key="3">
    <source>
        <dbReference type="Proteomes" id="UP001162162"/>
    </source>
</evidence>
<evidence type="ECO:0000313" key="2">
    <source>
        <dbReference type="EMBL" id="KAJ8951114.1"/>
    </source>
</evidence>
<comment type="caution">
    <text evidence="2">The sequence shown here is derived from an EMBL/GenBank/DDBJ whole genome shotgun (WGS) entry which is preliminary data.</text>
</comment>
<feature type="chain" id="PRO_5043653464" evidence="1">
    <location>
        <begin position="20"/>
        <end position="161"/>
    </location>
</feature>
<organism evidence="2 3">
    <name type="scientific">Aromia moschata</name>
    <dbReference type="NCBI Taxonomy" id="1265417"/>
    <lineage>
        <taxon>Eukaryota</taxon>
        <taxon>Metazoa</taxon>
        <taxon>Ecdysozoa</taxon>
        <taxon>Arthropoda</taxon>
        <taxon>Hexapoda</taxon>
        <taxon>Insecta</taxon>
        <taxon>Pterygota</taxon>
        <taxon>Neoptera</taxon>
        <taxon>Endopterygota</taxon>
        <taxon>Coleoptera</taxon>
        <taxon>Polyphaga</taxon>
        <taxon>Cucujiformia</taxon>
        <taxon>Chrysomeloidea</taxon>
        <taxon>Cerambycidae</taxon>
        <taxon>Cerambycinae</taxon>
        <taxon>Callichromatini</taxon>
        <taxon>Aromia</taxon>
    </lineage>
</organism>
<proteinExistence type="predicted"/>
<protein>
    <submittedName>
        <fullName evidence="2">Uncharacterized protein</fullName>
    </submittedName>
</protein>
<keyword evidence="1" id="KW-0732">Signal</keyword>
<reference evidence="2" key="1">
    <citation type="journal article" date="2023" name="Insect Mol. Biol.">
        <title>Genome sequencing provides insights into the evolution of gene families encoding plant cell wall-degrading enzymes in longhorned beetles.</title>
        <authorList>
            <person name="Shin N.R."/>
            <person name="Okamura Y."/>
            <person name="Kirsch R."/>
            <person name="Pauchet Y."/>
        </authorList>
    </citation>
    <scope>NUCLEOTIDE SEQUENCE</scope>
    <source>
        <strain evidence="2">AMC_N1</strain>
    </source>
</reference>
<sequence>MFSNSKLIVIMCLYNGLAAMDYLQCTENSASVNKIRRQIFTKWCTAGKFFTQRTRIMYKRPASRMSFCHFSKSPNLGHPTVALVPLNNHQIVDDYTCNPNINIDKQLGRYVTMSMSLHVARVNISQDSSHYMRPEVFSILKLASQHIVTRNESPYAGLSKQ</sequence>
<gene>
    <name evidence="2" type="ORF">NQ318_021558</name>
</gene>
<name>A0AAV8YI78_9CUCU</name>
<dbReference type="Proteomes" id="UP001162162">
    <property type="component" value="Unassembled WGS sequence"/>
</dbReference>